<reference evidence="1 2" key="1">
    <citation type="journal article" date="2018" name="Front. Plant Sci.">
        <title>Red Clover (Trifolium pratense) and Zigzag Clover (T. medium) - A Picture of Genomic Similarities and Differences.</title>
        <authorList>
            <person name="Dluhosova J."/>
            <person name="Istvanek J."/>
            <person name="Nedelnik J."/>
            <person name="Repkova J."/>
        </authorList>
    </citation>
    <scope>NUCLEOTIDE SEQUENCE [LARGE SCALE GENOMIC DNA]</scope>
    <source>
        <strain evidence="2">cv. 10/8</strain>
        <tissue evidence="1">Leaf</tissue>
    </source>
</reference>
<proteinExistence type="predicted"/>
<organism evidence="1 2">
    <name type="scientific">Trifolium medium</name>
    <dbReference type="NCBI Taxonomy" id="97028"/>
    <lineage>
        <taxon>Eukaryota</taxon>
        <taxon>Viridiplantae</taxon>
        <taxon>Streptophyta</taxon>
        <taxon>Embryophyta</taxon>
        <taxon>Tracheophyta</taxon>
        <taxon>Spermatophyta</taxon>
        <taxon>Magnoliopsida</taxon>
        <taxon>eudicotyledons</taxon>
        <taxon>Gunneridae</taxon>
        <taxon>Pentapetalae</taxon>
        <taxon>rosids</taxon>
        <taxon>fabids</taxon>
        <taxon>Fabales</taxon>
        <taxon>Fabaceae</taxon>
        <taxon>Papilionoideae</taxon>
        <taxon>50 kb inversion clade</taxon>
        <taxon>NPAAA clade</taxon>
        <taxon>Hologalegina</taxon>
        <taxon>IRL clade</taxon>
        <taxon>Trifolieae</taxon>
        <taxon>Trifolium</taxon>
    </lineage>
</organism>
<dbReference type="AlphaFoldDB" id="A0A392UC10"/>
<feature type="non-terminal residue" evidence="1">
    <location>
        <position position="18"/>
    </location>
</feature>
<dbReference type="Proteomes" id="UP000265520">
    <property type="component" value="Unassembled WGS sequence"/>
</dbReference>
<dbReference type="EMBL" id="LXQA010788890">
    <property type="protein sequence ID" value="MCI71069.1"/>
    <property type="molecule type" value="Genomic_DNA"/>
</dbReference>
<sequence>MGCVFAKEKHAFTTEECL</sequence>
<name>A0A392UC10_9FABA</name>
<evidence type="ECO:0000313" key="1">
    <source>
        <dbReference type="EMBL" id="MCI71069.1"/>
    </source>
</evidence>
<evidence type="ECO:0000313" key="2">
    <source>
        <dbReference type="Proteomes" id="UP000265520"/>
    </source>
</evidence>
<keyword evidence="2" id="KW-1185">Reference proteome</keyword>
<comment type="caution">
    <text evidence="1">The sequence shown here is derived from an EMBL/GenBank/DDBJ whole genome shotgun (WGS) entry which is preliminary data.</text>
</comment>
<protein>
    <submittedName>
        <fullName evidence="1">Uncharacterized protein</fullName>
    </submittedName>
</protein>
<accession>A0A392UC10</accession>